<comment type="similarity">
    <text evidence="1">Belongs to the FGGY kinase family.</text>
</comment>
<dbReference type="PANTHER" id="PTHR43095:SF5">
    <property type="entry name" value="XYLULOSE KINASE"/>
    <property type="match status" value="1"/>
</dbReference>
<dbReference type="EMBL" id="CP012365">
    <property type="protein sequence ID" value="AKX59027.1"/>
    <property type="molecule type" value="Genomic_DNA"/>
</dbReference>
<dbReference type="InterPro" id="IPR043129">
    <property type="entry name" value="ATPase_NBD"/>
</dbReference>
<evidence type="ECO:0000313" key="6">
    <source>
        <dbReference type="EMBL" id="AKX59027.1"/>
    </source>
</evidence>
<accession>A0A0K1XCX0</accession>
<dbReference type="Proteomes" id="UP000063953">
    <property type="component" value="Chromosome"/>
</dbReference>
<dbReference type="Gene3D" id="3.30.420.40">
    <property type="match status" value="2"/>
</dbReference>
<dbReference type="KEGG" id="pbb:AKN87_05040"/>
<organism evidence="6 7">
    <name type="scientific">Thiopseudomonas alkaliphila</name>
    <dbReference type="NCBI Taxonomy" id="1697053"/>
    <lineage>
        <taxon>Bacteria</taxon>
        <taxon>Pseudomonadati</taxon>
        <taxon>Pseudomonadota</taxon>
        <taxon>Gammaproteobacteria</taxon>
        <taxon>Pseudomonadales</taxon>
        <taxon>Pseudomonadaceae</taxon>
        <taxon>Thiopseudomonas</taxon>
    </lineage>
</organism>
<dbReference type="PATRIC" id="fig|1697053.3.peg.1023"/>
<dbReference type="InterPro" id="IPR050406">
    <property type="entry name" value="FGGY_Carb_Kinase"/>
</dbReference>
<dbReference type="STRING" id="1697053.AKN87_05040"/>
<keyword evidence="2" id="KW-0808">Transferase</keyword>
<evidence type="ECO:0000256" key="1">
    <source>
        <dbReference type="ARBA" id="ARBA00009156"/>
    </source>
</evidence>
<name>A0A0K1XCX0_9GAMM</name>
<dbReference type="PIRSF" id="PIRSF000538">
    <property type="entry name" value="GlpK"/>
    <property type="match status" value="1"/>
</dbReference>
<evidence type="ECO:0000256" key="3">
    <source>
        <dbReference type="ARBA" id="ARBA00022777"/>
    </source>
</evidence>
<keyword evidence="3 6" id="KW-0418">Kinase</keyword>
<feature type="domain" description="Carbohydrate kinase FGGY N-terminal" evidence="4">
    <location>
        <begin position="3"/>
        <end position="251"/>
    </location>
</feature>
<sequence length="518" mass="57709">MSYLLSIDSGTQSIRAILFDAQGQVQSISRIELDPYYSLQPGWAEQDADYYWQALGQACQQLWQQTSITPEQIKGLSVTTQRGSLVHVDQTGQALRPVMLWLDQRRTTVSKRLSRKWRWLFKLAGATTLVDYFRSQAEVNWVAIEQPEIHAQTHKVLLLSGYFHYHLTGRFTDSVASCVAYLPFDYKKQGWASANDWKWQALPLRPEQLPELVQPAELIGALLPAAAAHIGLPAGVPVIAAAADKACEILGSNAVEPHVASLSYGTTATINTTQARYLEVTRLLPAYPAALPRHFTTEVMIYRGFWMVSWFKREFGLQEALRAEQLGVSVESLFDELVQRIPAGSMGLMLQPYWTPGVKEPGAEAKGAIIGFGDVHTRGHIYRAILEGLAYGLRQGKEQIEAKTKVPITEVRVSGGGSQSDMAMQITADVFGLPVQRPATIETSGLGAAICCAVGLGWYNSFSAALAAMTQTGQTFYPNAENHQLYQRLYHQVYKKMYRRLQPLYRSIAKVTGYPQQY</sequence>
<dbReference type="PANTHER" id="PTHR43095">
    <property type="entry name" value="SUGAR KINASE"/>
    <property type="match status" value="1"/>
</dbReference>
<dbReference type="InterPro" id="IPR000577">
    <property type="entry name" value="Carb_kinase_FGGY"/>
</dbReference>
<dbReference type="InterPro" id="IPR018485">
    <property type="entry name" value="FGGY_C"/>
</dbReference>
<dbReference type="Pfam" id="PF02782">
    <property type="entry name" value="FGGY_C"/>
    <property type="match status" value="1"/>
</dbReference>
<evidence type="ECO:0000259" key="4">
    <source>
        <dbReference type="Pfam" id="PF00370"/>
    </source>
</evidence>
<reference evidence="6 7" key="1">
    <citation type="journal article" date="2015" name="Genome Announc.">
        <title>Genome Sequences of Oblitimonas alkaliphila gen. nov. sp. nov. (Proposed), a Novel Bacterium of the Pseudomonadaceae Family.</title>
        <authorList>
            <person name="Lauer A.C."/>
            <person name="Nicholson A.C."/>
            <person name="Humrighouse B.W."/>
            <person name="Emery B."/>
            <person name="Drobish A."/>
            <person name="Juieng P."/>
            <person name="Loparev V."/>
            <person name="McQuiston J.R."/>
        </authorList>
    </citation>
    <scope>NUCLEOTIDE SEQUENCE [LARGE SCALE GENOMIC DNA]</scope>
    <source>
        <strain evidence="6 7">E5571</strain>
    </source>
</reference>
<dbReference type="SUPFAM" id="SSF53067">
    <property type="entry name" value="Actin-like ATPase domain"/>
    <property type="match status" value="2"/>
</dbReference>
<evidence type="ECO:0000313" key="7">
    <source>
        <dbReference type="Proteomes" id="UP000063953"/>
    </source>
</evidence>
<gene>
    <name evidence="6" type="ORF">AKN88_03035</name>
</gene>
<dbReference type="GO" id="GO:0016301">
    <property type="term" value="F:kinase activity"/>
    <property type="evidence" value="ECO:0007669"/>
    <property type="project" value="UniProtKB-KW"/>
</dbReference>
<protein>
    <submittedName>
        <fullName evidence="6">Carbohydrate kinase</fullName>
    </submittedName>
</protein>
<dbReference type="GeneID" id="93983630"/>
<dbReference type="RefSeq" id="WP_053100025.1">
    <property type="nucleotide sequence ID" value="NZ_CP012358.1"/>
</dbReference>
<feature type="domain" description="Carbohydrate kinase FGGY C-terminal" evidence="5">
    <location>
        <begin position="261"/>
        <end position="455"/>
    </location>
</feature>
<dbReference type="AlphaFoldDB" id="A0A0K1XCX0"/>
<evidence type="ECO:0000259" key="5">
    <source>
        <dbReference type="Pfam" id="PF02782"/>
    </source>
</evidence>
<dbReference type="InterPro" id="IPR018484">
    <property type="entry name" value="FGGY_N"/>
</dbReference>
<dbReference type="Pfam" id="PF00370">
    <property type="entry name" value="FGGY_N"/>
    <property type="match status" value="1"/>
</dbReference>
<keyword evidence="7" id="KW-1185">Reference proteome</keyword>
<dbReference type="GO" id="GO:0005975">
    <property type="term" value="P:carbohydrate metabolic process"/>
    <property type="evidence" value="ECO:0007669"/>
    <property type="project" value="InterPro"/>
</dbReference>
<proteinExistence type="inferred from homology"/>
<evidence type="ECO:0000256" key="2">
    <source>
        <dbReference type="ARBA" id="ARBA00022679"/>
    </source>
</evidence>
<dbReference type="CDD" id="cd07779">
    <property type="entry name" value="ASKHA_NBD_FGGY_YgcE-like"/>
    <property type="match status" value="1"/>
</dbReference>